<dbReference type="Gene3D" id="2.115.10.20">
    <property type="entry name" value="Glycosyl hydrolase domain, family 43"/>
    <property type="match status" value="1"/>
</dbReference>
<sequence>MANRIRNSVLLGIACYIWAVLLNDVVEASHEVYPHLQSLQASMVNQIHRTAYHFQPPRNWINGFLGCR</sequence>
<dbReference type="AlphaFoldDB" id="A0AAN8ZQ65"/>
<feature type="chain" id="PRO_5042852344" evidence="1">
    <location>
        <begin position="29"/>
        <end position="68"/>
    </location>
</feature>
<accession>A0AAN8ZQ65</accession>
<feature type="signal peptide" evidence="1">
    <location>
        <begin position="1"/>
        <end position="28"/>
    </location>
</feature>
<evidence type="ECO:0000313" key="2">
    <source>
        <dbReference type="EMBL" id="KAK6941895.1"/>
    </source>
</evidence>
<protein>
    <submittedName>
        <fullName evidence="2">Uncharacterized protein</fullName>
    </submittedName>
</protein>
<evidence type="ECO:0000313" key="3">
    <source>
        <dbReference type="Proteomes" id="UP001370490"/>
    </source>
</evidence>
<reference evidence="2 3" key="1">
    <citation type="submission" date="2023-12" db="EMBL/GenBank/DDBJ databases">
        <title>A high-quality genome assembly for Dillenia turbinata (Dilleniales).</title>
        <authorList>
            <person name="Chanderbali A."/>
        </authorList>
    </citation>
    <scope>NUCLEOTIDE SEQUENCE [LARGE SCALE GENOMIC DNA]</scope>
    <source>
        <strain evidence="2">LSX21</strain>
        <tissue evidence="2">Leaf</tissue>
    </source>
</reference>
<dbReference type="Proteomes" id="UP001370490">
    <property type="component" value="Unassembled WGS sequence"/>
</dbReference>
<dbReference type="InterPro" id="IPR023296">
    <property type="entry name" value="Glyco_hydro_beta-prop_sf"/>
</dbReference>
<organism evidence="2 3">
    <name type="scientific">Dillenia turbinata</name>
    <dbReference type="NCBI Taxonomy" id="194707"/>
    <lineage>
        <taxon>Eukaryota</taxon>
        <taxon>Viridiplantae</taxon>
        <taxon>Streptophyta</taxon>
        <taxon>Embryophyta</taxon>
        <taxon>Tracheophyta</taxon>
        <taxon>Spermatophyta</taxon>
        <taxon>Magnoliopsida</taxon>
        <taxon>eudicotyledons</taxon>
        <taxon>Gunneridae</taxon>
        <taxon>Pentapetalae</taxon>
        <taxon>Dilleniales</taxon>
        <taxon>Dilleniaceae</taxon>
        <taxon>Dillenia</taxon>
    </lineage>
</organism>
<dbReference type="EMBL" id="JBAMMX010000004">
    <property type="protein sequence ID" value="KAK6941895.1"/>
    <property type="molecule type" value="Genomic_DNA"/>
</dbReference>
<evidence type="ECO:0000256" key="1">
    <source>
        <dbReference type="SAM" id="SignalP"/>
    </source>
</evidence>
<keyword evidence="3" id="KW-1185">Reference proteome</keyword>
<gene>
    <name evidence="2" type="ORF">RJ641_027272</name>
</gene>
<name>A0AAN8ZQ65_9MAGN</name>
<proteinExistence type="predicted"/>
<comment type="caution">
    <text evidence="2">The sequence shown here is derived from an EMBL/GenBank/DDBJ whole genome shotgun (WGS) entry which is preliminary data.</text>
</comment>
<keyword evidence="1" id="KW-0732">Signal</keyword>